<keyword evidence="9" id="KW-0472">Membrane</keyword>
<evidence type="ECO:0000256" key="6">
    <source>
        <dbReference type="ARBA" id="ARBA00022741"/>
    </source>
</evidence>
<dbReference type="PANTHER" id="PTHR47985:SF17">
    <property type="entry name" value="SERINE_THREONINE-PROTEIN KINASE CDL1-LIKE"/>
    <property type="match status" value="1"/>
</dbReference>
<dbReference type="Gene3D" id="1.10.510.10">
    <property type="entry name" value="Transferase(Phosphotransferase) domain 1"/>
    <property type="match status" value="1"/>
</dbReference>
<dbReference type="InterPro" id="IPR011009">
    <property type="entry name" value="Kinase-like_dom_sf"/>
</dbReference>
<feature type="compositionally biased region" description="Polar residues" evidence="12">
    <location>
        <begin position="369"/>
        <end position="379"/>
    </location>
</feature>
<evidence type="ECO:0000256" key="4">
    <source>
        <dbReference type="ARBA" id="ARBA00022527"/>
    </source>
</evidence>
<name>A0AAV6KAX6_9ERIC</name>
<feature type="region of interest" description="Disordered" evidence="12">
    <location>
        <begin position="365"/>
        <end position="637"/>
    </location>
</feature>
<feature type="compositionally biased region" description="Acidic residues" evidence="12">
    <location>
        <begin position="393"/>
        <end position="414"/>
    </location>
</feature>
<feature type="compositionally biased region" description="Basic and acidic residues" evidence="12">
    <location>
        <begin position="380"/>
        <end position="392"/>
    </location>
</feature>
<dbReference type="PROSITE" id="PS50011">
    <property type="entry name" value="PROTEIN_KINASE_DOM"/>
    <property type="match status" value="1"/>
</dbReference>
<feature type="compositionally biased region" description="Basic and acidic residues" evidence="12">
    <location>
        <begin position="602"/>
        <end position="611"/>
    </location>
</feature>
<evidence type="ECO:0000256" key="5">
    <source>
        <dbReference type="ARBA" id="ARBA00022679"/>
    </source>
</evidence>
<proteinExistence type="inferred from homology"/>
<dbReference type="PANTHER" id="PTHR47985">
    <property type="entry name" value="OS07G0668900 PROTEIN"/>
    <property type="match status" value="1"/>
</dbReference>
<dbReference type="FunFam" id="1.10.510.10:FF:000032">
    <property type="entry name" value="Serine/threonine-protein kinase PBS1"/>
    <property type="match status" value="1"/>
</dbReference>
<dbReference type="InterPro" id="IPR017441">
    <property type="entry name" value="Protein_kinase_ATP_BS"/>
</dbReference>
<keyword evidence="7" id="KW-0418">Kinase</keyword>
<feature type="binding site" evidence="11">
    <location>
        <position position="108"/>
    </location>
    <ligand>
        <name>ATP</name>
        <dbReference type="ChEBI" id="CHEBI:30616"/>
    </ligand>
</feature>
<dbReference type="GO" id="GO:0010183">
    <property type="term" value="P:pollen tube guidance"/>
    <property type="evidence" value="ECO:0007669"/>
    <property type="project" value="UniProtKB-ARBA"/>
</dbReference>
<feature type="domain" description="Protein kinase" evidence="13">
    <location>
        <begin position="79"/>
        <end position="354"/>
    </location>
</feature>
<evidence type="ECO:0000259" key="13">
    <source>
        <dbReference type="PROSITE" id="PS50011"/>
    </source>
</evidence>
<protein>
    <recommendedName>
        <fullName evidence="13">Protein kinase domain-containing protein</fullName>
    </recommendedName>
</protein>
<feature type="compositionally biased region" description="Basic and acidic residues" evidence="12">
    <location>
        <begin position="432"/>
        <end position="441"/>
    </location>
</feature>
<dbReference type="SUPFAM" id="SSF56112">
    <property type="entry name" value="Protein kinase-like (PK-like)"/>
    <property type="match status" value="1"/>
</dbReference>
<evidence type="ECO:0000256" key="8">
    <source>
        <dbReference type="ARBA" id="ARBA00022840"/>
    </source>
</evidence>
<keyword evidence="15" id="KW-1185">Reference proteome</keyword>
<dbReference type="FunFam" id="3.30.200.20:FF:000266">
    <property type="entry name" value="probable serine/threonine-protein kinase RLCKVII"/>
    <property type="match status" value="1"/>
</dbReference>
<dbReference type="PROSITE" id="PS00107">
    <property type="entry name" value="PROTEIN_KINASE_ATP"/>
    <property type="match status" value="1"/>
</dbReference>
<evidence type="ECO:0000256" key="1">
    <source>
        <dbReference type="ARBA" id="ARBA00004193"/>
    </source>
</evidence>
<dbReference type="GO" id="GO:0005524">
    <property type="term" value="F:ATP binding"/>
    <property type="evidence" value="ECO:0007669"/>
    <property type="project" value="UniProtKB-UniRule"/>
</dbReference>
<comment type="subcellular location">
    <subcellularLocation>
        <location evidence="1">Cell membrane</location>
        <topology evidence="1">Lipid-anchor</topology>
    </subcellularLocation>
</comment>
<dbReference type="Pfam" id="PF00069">
    <property type="entry name" value="Pkinase"/>
    <property type="match status" value="1"/>
</dbReference>
<feature type="compositionally biased region" description="Basic residues" evidence="12">
    <location>
        <begin position="449"/>
        <end position="458"/>
    </location>
</feature>
<feature type="region of interest" description="Disordered" evidence="12">
    <location>
        <begin position="1"/>
        <end position="55"/>
    </location>
</feature>
<evidence type="ECO:0000256" key="11">
    <source>
        <dbReference type="PROSITE-ProRule" id="PRU10141"/>
    </source>
</evidence>
<keyword evidence="5" id="KW-0808">Transferase</keyword>
<comment type="caution">
    <text evidence="14">The sequence shown here is derived from an EMBL/GenBank/DDBJ whole genome shotgun (WGS) entry which is preliminary data.</text>
</comment>
<gene>
    <name evidence="14" type="ORF">RHGRI_014821</name>
</gene>
<evidence type="ECO:0000256" key="2">
    <source>
        <dbReference type="ARBA" id="ARBA00008684"/>
    </source>
</evidence>
<evidence type="ECO:0000313" key="14">
    <source>
        <dbReference type="EMBL" id="KAG5549637.1"/>
    </source>
</evidence>
<evidence type="ECO:0000256" key="7">
    <source>
        <dbReference type="ARBA" id="ARBA00022777"/>
    </source>
</evidence>
<dbReference type="AlphaFoldDB" id="A0AAV6KAX6"/>
<evidence type="ECO:0000256" key="9">
    <source>
        <dbReference type="ARBA" id="ARBA00023136"/>
    </source>
</evidence>
<feature type="compositionally biased region" description="Polar residues" evidence="12">
    <location>
        <begin position="586"/>
        <end position="601"/>
    </location>
</feature>
<sequence length="637" mass="68424">MSCFPCFSSQKSKDSDSREIPVAHATGPADASPPPPVNGKQNPSAEVGNNKDEDNTVDTKTIAAHAFNFRELAGATKNFRQECLLGEGGFGRVYQGKLQPSGQVVAVKQLDRNGMQGNKEFLVEVLVLSLLHHPNLVKLVGYCADGDQRLLVYEYMPLGSVEDHLLGTSQDKKPLDWTARIKIASGAAQGLEYLHEKANPPVIYRDLKSSSILLDEEFNPRLSDYGLAKLGGNKMHVSPRVMGSYGYCAPEYERTGELTLKSDVYSFGVVLLELITGRRAIDTTRPTEEQNLVSWAQPFFRDPKRFPDLADPTLESKFPVKSLNQAVGVAAMCLQEEPSVRPLMSDVVAALSFLAVAARDEHALPVPNQPSQVEISSAPKSDHNHAEERDAVEPEEEHDNDSDSSSDGDGDGDHDDPFGSKSSSSDDGGSVEDQHEQDNSEKNQAQVKKSVKWASRCKSKGDCKDGSAHSIARHNSNTEPHVESPGQNLNSCSSLTRGSGSGKKVTKCGSSSKHSRKVKSEGGSVGSTSSSESSDSESEDGRSSNNSRSNRGMGPKYGSYGSSSRQDSDVGSRDGSLAFEVRIYSNADSQDGSVGLSSGRDSNAESRDGSLHSDSSGDCDSGHYDNVGAKHDEDGLS</sequence>
<dbReference type="GO" id="GO:0090404">
    <property type="term" value="C:pollen tube tip"/>
    <property type="evidence" value="ECO:0007669"/>
    <property type="project" value="UniProtKB-ARBA"/>
</dbReference>
<dbReference type="GO" id="GO:0005886">
    <property type="term" value="C:plasma membrane"/>
    <property type="evidence" value="ECO:0007669"/>
    <property type="project" value="UniProtKB-SubCell"/>
</dbReference>
<feature type="compositionally biased region" description="Basic and acidic residues" evidence="12">
    <location>
        <begin position="11"/>
        <end position="21"/>
    </location>
</feature>
<feature type="compositionally biased region" description="Polar residues" evidence="12">
    <location>
        <begin position="473"/>
        <end position="498"/>
    </location>
</feature>
<evidence type="ECO:0000256" key="10">
    <source>
        <dbReference type="ARBA" id="ARBA00023288"/>
    </source>
</evidence>
<dbReference type="CDD" id="cd14066">
    <property type="entry name" value="STKc_IRAK"/>
    <property type="match status" value="1"/>
</dbReference>
<keyword evidence="3" id="KW-1003">Cell membrane</keyword>
<comment type="similarity">
    <text evidence="2">Belongs to the protein kinase superfamily. Ser/Thr protein kinase family.</text>
</comment>
<organism evidence="14 15">
    <name type="scientific">Rhododendron griersonianum</name>
    <dbReference type="NCBI Taxonomy" id="479676"/>
    <lineage>
        <taxon>Eukaryota</taxon>
        <taxon>Viridiplantae</taxon>
        <taxon>Streptophyta</taxon>
        <taxon>Embryophyta</taxon>
        <taxon>Tracheophyta</taxon>
        <taxon>Spermatophyta</taxon>
        <taxon>Magnoliopsida</taxon>
        <taxon>eudicotyledons</taxon>
        <taxon>Gunneridae</taxon>
        <taxon>Pentapetalae</taxon>
        <taxon>asterids</taxon>
        <taxon>Ericales</taxon>
        <taxon>Ericaceae</taxon>
        <taxon>Ericoideae</taxon>
        <taxon>Rhodoreae</taxon>
        <taxon>Rhododendron</taxon>
    </lineage>
</organism>
<keyword evidence="6 11" id="KW-0547">Nucleotide-binding</keyword>
<evidence type="ECO:0000313" key="15">
    <source>
        <dbReference type="Proteomes" id="UP000823749"/>
    </source>
</evidence>
<evidence type="ECO:0000256" key="3">
    <source>
        <dbReference type="ARBA" id="ARBA00022475"/>
    </source>
</evidence>
<dbReference type="InterPro" id="IPR000719">
    <property type="entry name" value="Prot_kinase_dom"/>
</dbReference>
<accession>A0AAV6KAX6</accession>
<feature type="compositionally biased region" description="Basic and acidic residues" evidence="12">
    <location>
        <begin position="620"/>
        <end position="637"/>
    </location>
</feature>
<keyword evidence="10" id="KW-0449">Lipoprotein</keyword>
<dbReference type="Gene3D" id="3.30.200.20">
    <property type="entry name" value="Phosphorylase Kinase, domain 1"/>
    <property type="match status" value="1"/>
</dbReference>
<dbReference type="Proteomes" id="UP000823749">
    <property type="component" value="Chromosome 5"/>
</dbReference>
<keyword evidence="4" id="KW-0723">Serine/threonine-protein kinase</keyword>
<dbReference type="EMBL" id="JACTNZ010000005">
    <property type="protein sequence ID" value="KAG5549637.1"/>
    <property type="molecule type" value="Genomic_DNA"/>
</dbReference>
<dbReference type="GO" id="GO:0004674">
    <property type="term" value="F:protein serine/threonine kinase activity"/>
    <property type="evidence" value="ECO:0007669"/>
    <property type="project" value="UniProtKB-KW"/>
</dbReference>
<feature type="compositionally biased region" description="Low complexity" evidence="12">
    <location>
        <begin position="419"/>
        <end position="428"/>
    </location>
</feature>
<evidence type="ECO:0000256" key="12">
    <source>
        <dbReference type="SAM" id="MobiDB-lite"/>
    </source>
</evidence>
<reference evidence="14" key="1">
    <citation type="submission" date="2020-08" db="EMBL/GenBank/DDBJ databases">
        <title>Plant Genome Project.</title>
        <authorList>
            <person name="Zhang R.-G."/>
        </authorList>
    </citation>
    <scope>NUCLEOTIDE SEQUENCE</scope>
    <source>
        <strain evidence="14">WSP0</strain>
        <tissue evidence="14">Leaf</tissue>
    </source>
</reference>
<keyword evidence="8 11" id="KW-0067">ATP-binding</keyword>